<dbReference type="PANTHER" id="PTHR46116">
    <property type="entry name" value="(E3-INDEPENDENT) E2 UBIQUITIN-CONJUGATING ENZYME"/>
    <property type="match status" value="1"/>
</dbReference>
<dbReference type="GO" id="GO:0061631">
    <property type="term" value="F:ubiquitin conjugating enzyme activity"/>
    <property type="evidence" value="ECO:0007669"/>
    <property type="project" value="TreeGrafter"/>
</dbReference>
<dbReference type="CDD" id="cd23837">
    <property type="entry name" value="UBCc_UBE2O"/>
    <property type="match status" value="1"/>
</dbReference>
<evidence type="ECO:0000256" key="3">
    <source>
        <dbReference type="SAM" id="MobiDB-lite"/>
    </source>
</evidence>
<gene>
    <name evidence="5" type="ORF">V8G54_004177</name>
</gene>
<evidence type="ECO:0000256" key="1">
    <source>
        <dbReference type="ARBA" id="ARBA00022679"/>
    </source>
</evidence>
<dbReference type="PANTHER" id="PTHR46116:SF18">
    <property type="entry name" value="UBIQUITIN-CONJUGATING ENZYME E2 38 ISOFORM X1"/>
    <property type="match status" value="1"/>
</dbReference>
<dbReference type="Pfam" id="PF00179">
    <property type="entry name" value="UQ_con"/>
    <property type="match status" value="1"/>
</dbReference>
<dbReference type="Gene3D" id="3.10.110.10">
    <property type="entry name" value="Ubiquitin Conjugating Enzyme"/>
    <property type="match status" value="1"/>
</dbReference>
<feature type="domain" description="UBC core" evidence="4">
    <location>
        <begin position="238"/>
        <end position="398"/>
    </location>
</feature>
<reference evidence="5 6" key="1">
    <citation type="journal article" date="2023" name="Life. Sci Alliance">
        <title>Evolutionary insights into 3D genome organization and epigenetic landscape of Vigna mungo.</title>
        <authorList>
            <person name="Junaid A."/>
            <person name="Singh B."/>
            <person name="Bhatia S."/>
        </authorList>
    </citation>
    <scope>NUCLEOTIDE SEQUENCE [LARGE SCALE GENOMIC DNA]</scope>
    <source>
        <strain evidence="5">Urdbean</strain>
    </source>
</reference>
<dbReference type="InterPro" id="IPR016135">
    <property type="entry name" value="UBQ-conjugating_enzyme/RWD"/>
</dbReference>
<feature type="compositionally biased region" description="Low complexity" evidence="3">
    <location>
        <begin position="90"/>
        <end position="109"/>
    </location>
</feature>
<evidence type="ECO:0000256" key="2">
    <source>
        <dbReference type="ARBA" id="ARBA00022786"/>
    </source>
</evidence>
<dbReference type="PROSITE" id="PS50127">
    <property type="entry name" value="UBC_2"/>
    <property type="match status" value="1"/>
</dbReference>
<name>A0AAQ3PC74_VIGMU</name>
<dbReference type="Proteomes" id="UP001374535">
    <property type="component" value="Chromosome 1"/>
</dbReference>
<evidence type="ECO:0000313" key="6">
    <source>
        <dbReference type="Proteomes" id="UP001374535"/>
    </source>
</evidence>
<evidence type="ECO:0000313" key="5">
    <source>
        <dbReference type="EMBL" id="WVZ25633.1"/>
    </source>
</evidence>
<keyword evidence="6" id="KW-1185">Reference proteome</keyword>
<keyword evidence="2" id="KW-0833">Ubl conjugation pathway</keyword>
<accession>A0AAQ3PC74</accession>
<organism evidence="5 6">
    <name type="scientific">Vigna mungo</name>
    <name type="common">Black gram</name>
    <name type="synonym">Phaseolus mungo</name>
    <dbReference type="NCBI Taxonomy" id="3915"/>
    <lineage>
        <taxon>Eukaryota</taxon>
        <taxon>Viridiplantae</taxon>
        <taxon>Streptophyta</taxon>
        <taxon>Embryophyta</taxon>
        <taxon>Tracheophyta</taxon>
        <taxon>Spermatophyta</taxon>
        <taxon>Magnoliopsida</taxon>
        <taxon>eudicotyledons</taxon>
        <taxon>Gunneridae</taxon>
        <taxon>Pentapetalae</taxon>
        <taxon>rosids</taxon>
        <taxon>fabids</taxon>
        <taxon>Fabales</taxon>
        <taxon>Fabaceae</taxon>
        <taxon>Papilionoideae</taxon>
        <taxon>50 kb inversion clade</taxon>
        <taxon>NPAAA clade</taxon>
        <taxon>indigoferoid/millettioid clade</taxon>
        <taxon>Phaseoleae</taxon>
        <taxon>Vigna</taxon>
    </lineage>
</organism>
<dbReference type="AlphaFoldDB" id="A0AAQ3PC74"/>
<dbReference type="InterPro" id="IPR000608">
    <property type="entry name" value="UBC"/>
</dbReference>
<dbReference type="EMBL" id="CP144700">
    <property type="protein sequence ID" value="WVZ25633.1"/>
    <property type="molecule type" value="Genomic_DNA"/>
</dbReference>
<proteinExistence type="predicted"/>
<feature type="region of interest" description="Disordered" evidence="3">
    <location>
        <begin position="79"/>
        <end position="112"/>
    </location>
</feature>
<sequence length="540" mass="60600">MDLQENPQNSGMKKRKPEQGFDHQPITFENSLKTDLENMFVSAFDLGNDLFLNVNFKYCFAHLQDDALISNHGNSMSVGESSGSGDLCKSSTSGSLNSNNQNGSNSDISCQEDEDMIGDDEDMIDDDDDADEDADYAFSYNDDIYEDNYSSMQDHFDSVDLPPGVEASLPWLKDISSSDCKQAVTFPRAESSSKGKVDEIDDMVLQKFQQFKQFDTVDSFPEHHYDKERASESQKPKNWAKKIQEEWKILEENLPDTIFVRVSESKMELLRVVIIGPQGTPYHDGLFFFDCLFPANYPTVPPKVHYHSGGLRLNPNLYESGKVCLSLLGTWHGKNSENWIPEKSTMLQVLVSIQALILNEKPFFNEPGYLSTYPGAEGQRRSKEYNEQTFILSLRTMMYTLRFGVSWRKHKIETTGQGENVEDNTGAGKPFEEFVAGHFRTRAYFILTACKSYVEGAPVGSVVHNLVPSISSTTPANSQKEFESAVSGTMNTLIAFFTKNGSTDCDEFRSPEIYNLSPVATANLEVYKIESSGTTTLTQV</sequence>
<protein>
    <recommendedName>
        <fullName evidence="4">UBC core domain-containing protein</fullName>
    </recommendedName>
</protein>
<feature type="compositionally biased region" description="Polar residues" evidence="3">
    <location>
        <begin position="1"/>
        <end position="11"/>
    </location>
</feature>
<evidence type="ECO:0000259" key="4">
    <source>
        <dbReference type="PROSITE" id="PS50127"/>
    </source>
</evidence>
<dbReference type="SMART" id="SM00212">
    <property type="entry name" value="UBCc"/>
    <property type="match status" value="1"/>
</dbReference>
<feature type="region of interest" description="Disordered" evidence="3">
    <location>
        <begin position="1"/>
        <end position="23"/>
    </location>
</feature>
<dbReference type="SUPFAM" id="SSF54495">
    <property type="entry name" value="UBC-like"/>
    <property type="match status" value="1"/>
</dbReference>
<keyword evidence="1" id="KW-0808">Transferase</keyword>